<protein>
    <recommendedName>
        <fullName evidence="3">Iota-carrageenase</fullName>
    </recommendedName>
</protein>
<dbReference type="Gene3D" id="2.160.20.10">
    <property type="entry name" value="Single-stranded right-handed beta-helix, Pectin lyase-like"/>
    <property type="match status" value="1"/>
</dbReference>
<dbReference type="SUPFAM" id="SSF51126">
    <property type="entry name" value="Pectin lyase-like"/>
    <property type="match status" value="1"/>
</dbReference>
<gene>
    <name evidence="1" type="ORF">SJ2017_1924</name>
</gene>
<organism evidence="1 2">
    <name type="scientific">Shewanella japonica</name>
    <dbReference type="NCBI Taxonomy" id="93973"/>
    <lineage>
        <taxon>Bacteria</taxon>
        <taxon>Pseudomonadati</taxon>
        <taxon>Pseudomonadota</taxon>
        <taxon>Gammaproteobacteria</taxon>
        <taxon>Alteromonadales</taxon>
        <taxon>Shewanellaceae</taxon>
        <taxon>Shewanella</taxon>
    </lineage>
</organism>
<dbReference type="EMBL" id="CP020472">
    <property type="protein sequence ID" value="ARD22226.1"/>
    <property type="molecule type" value="Genomic_DNA"/>
</dbReference>
<proteinExistence type="predicted"/>
<dbReference type="InterPro" id="IPR012334">
    <property type="entry name" value="Pectin_lyas_fold"/>
</dbReference>
<keyword evidence="2" id="KW-1185">Reference proteome</keyword>
<evidence type="ECO:0008006" key="3">
    <source>
        <dbReference type="Google" id="ProtNLM"/>
    </source>
</evidence>
<dbReference type="RefSeq" id="WP_080915637.1">
    <property type="nucleotide sequence ID" value="NZ_CP020472.1"/>
</dbReference>
<dbReference type="Proteomes" id="UP000191820">
    <property type="component" value="Chromosome"/>
</dbReference>
<evidence type="ECO:0000313" key="2">
    <source>
        <dbReference type="Proteomes" id="UP000191820"/>
    </source>
</evidence>
<name>A0ABN4YG98_9GAMM</name>
<sequence>MNSVINQSIGKTIQHCLMGTMLTLSIASMTYSTSTEAASIGNQGRYFTNKVTGTSETVNLSGNASQQTSQLQAAINRASNKANGGVVKVMGNDIKLAQIDLKANVRLEIQSGKTIKMADKVLFNLNRNGQGPRAPLMQNVEITSTGSGRFNIDVNKSAIFSNAIPVRVGHVKNFALSNFNIKDNYSIFPSLFMVADSDARTVANNATYGRIPEKGVVENISATKVAAGYALIQLFSGKKMRLKNLDAEGGLTIRLEPGSGRPSDYLNQAGPRVGNIADIKMIDIENTEGMAALFLKPHQKICSDITGSNIRGVNSAFTIMSNSSDSNTFSRGYFERTKFTGRISLTKTKNTPLADIGASSQYFVEPSESVGRTKIADFPNDPSGRRWHTKPMAPVLIASALNRNTVGTSAKGRFGIDISNANIIKTGNYERSTKVFYREDAIKLNNKPATAWINK</sequence>
<dbReference type="InterPro" id="IPR011050">
    <property type="entry name" value="Pectin_lyase_fold/virulence"/>
</dbReference>
<accession>A0ABN4YG98</accession>
<evidence type="ECO:0000313" key="1">
    <source>
        <dbReference type="EMBL" id="ARD22226.1"/>
    </source>
</evidence>
<reference evidence="1 2" key="1">
    <citation type="submission" date="2017-03" db="EMBL/GenBank/DDBJ databases">
        <title>Genome sequencing of Shewanella japonica KCTC 22435.</title>
        <authorList>
            <person name="Kim K.M."/>
        </authorList>
    </citation>
    <scope>NUCLEOTIDE SEQUENCE [LARGE SCALE GENOMIC DNA]</scope>
    <source>
        <strain evidence="1 2">KCTC 22435</strain>
    </source>
</reference>